<dbReference type="Pfam" id="PF03795">
    <property type="entry name" value="YCII"/>
    <property type="match status" value="1"/>
</dbReference>
<dbReference type="SUPFAM" id="SSF54909">
    <property type="entry name" value="Dimeric alpha+beta barrel"/>
    <property type="match status" value="1"/>
</dbReference>
<evidence type="ECO:0000313" key="5">
    <source>
        <dbReference type="Proteomes" id="UP000244924"/>
    </source>
</evidence>
<dbReference type="InterPro" id="IPR005545">
    <property type="entry name" value="YCII"/>
</dbReference>
<evidence type="ECO:0000259" key="3">
    <source>
        <dbReference type="Pfam" id="PF03795"/>
    </source>
</evidence>
<gene>
    <name evidence="4" type="ORF">DEA8626_03611</name>
</gene>
<comment type="similarity">
    <text evidence="1">Belongs to the YciI family.</text>
</comment>
<feature type="region of interest" description="Disordered" evidence="2">
    <location>
        <begin position="37"/>
        <end position="61"/>
    </location>
</feature>
<keyword evidence="5" id="KW-1185">Reference proteome</keyword>
<dbReference type="EMBL" id="OMOQ01000003">
    <property type="protein sequence ID" value="SPH24559.1"/>
    <property type="molecule type" value="Genomic_DNA"/>
</dbReference>
<evidence type="ECO:0000313" key="4">
    <source>
        <dbReference type="EMBL" id="SPH24559.1"/>
    </source>
</evidence>
<dbReference type="InterPro" id="IPR011008">
    <property type="entry name" value="Dimeric_a/b-barrel"/>
</dbReference>
<feature type="compositionally biased region" description="Basic and acidic residues" evidence="2">
    <location>
        <begin position="45"/>
        <end position="58"/>
    </location>
</feature>
<dbReference type="RefSeq" id="WP_108854545.1">
    <property type="nucleotide sequence ID" value="NZ_OMOQ01000003.1"/>
</dbReference>
<accession>A0A2R8BMB6</accession>
<dbReference type="OrthoDB" id="9807535at2"/>
<dbReference type="Gene3D" id="3.30.70.1060">
    <property type="entry name" value="Dimeric alpha+beta barrel"/>
    <property type="match status" value="1"/>
</dbReference>
<protein>
    <recommendedName>
        <fullName evidence="3">YCII-related domain-containing protein</fullName>
    </recommendedName>
</protein>
<dbReference type="AlphaFoldDB" id="A0A2R8BMB6"/>
<dbReference type="Proteomes" id="UP000244924">
    <property type="component" value="Unassembled WGS sequence"/>
</dbReference>
<evidence type="ECO:0000256" key="1">
    <source>
        <dbReference type="ARBA" id="ARBA00007689"/>
    </source>
</evidence>
<name>A0A2R8BMB6_9RHOB</name>
<feature type="domain" description="YCII-related" evidence="3">
    <location>
        <begin position="1"/>
        <end position="107"/>
    </location>
</feature>
<organism evidence="4 5">
    <name type="scientific">Albidovulum aquaemixtae</name>
    <dbReference type="NCBI Taxonomy" id="1542388"/>
    <lineage>
        <taxon>Bacteria</taxon>
        <taxon>Pseudomonadati</taxon>
        <taxon>Pseudomonadota</taxon>
        <taxon>Alphaproteobacteria</taxon>
        <taxon>Rhodobacterales</taxon>
        <taxon>Paracoccaceae</taxon>
        <taxon>Albidovulum</taxon>
    </lineage>
</organism>
<proteinExistence type="inferred from homology"/>
<sequence length="109" mass="11949">MKYLTLVYRNSEIEMSPETFEGYRALTEELAKTGALAGGRPLRPAPERSCSRRMDGKTSARKGAVGLSAHELVGFYLIDCENEADAQEVAARIPDAGHGFVEARPLLQH</sequence>
<evidence type="ECO:0000256" key="2">
    <source>
        <dbReference type="SAM" id="MobiDB-lite"/>
    </source>
</evidence>
<reference evidence="4 5" key="1">
    <citation type="submission" date="2018-03" db="EMBL/GenBank/DDBJ databases">
        <authorList>
            <person name="Keele B.F."/>
        </authorList>
    </citation>
    <scope>NUCLEOTIDE SEQUENCE [LARGE SCALE GENOMIC DNA]</scope>
    <source>
        <strain evidence="4 5">CECT 8626</strain>
    </source>
</reference>